<protein>
    <submittedName>
        <fullName evidence="2">Uncharacterized protein</fullName>
    </submittedName>
</protein>
<accession>A0A7S1RGL9</accession>
<evidence type="ECO:0000313" key="2">
    <source>
        <dbReference type="EMBL" id="CAD9165403.1"/>
    </source>
</evidence>
<keyword evidence="1" id="KW-0812">Transmembrane</keyword>
<proteinExistence type="predicted"/>
<sequence length="298" mass="31515">MAAAARARLPAAWRTLGCRACGGTAAASEGLPPHAWRLEGLPSDQRLTLLPLLQGRLQGPGGGAEAASAVRARAPRQVFVELCPSRYAEALASVVLGLSTGPPPRVDVLGNIHGGLLMHELVPVLQAAREVGAAVIPVDRPRAATRSRMAQRLWHPKFIQGLLRYGSHSLRQRTAADPRAGAEALRKELESCCPAAHEILVSERSAFMAHQVRTAAIPRAEAVVVCSALHCAALASALQRAPAPDAADAFARLARRGVPTWPLFLVVYGLVPAVATYYAASWAWGNLMELSEAPAGEL</sequence>
<gene>
    <name evidence="2" type="ORF">ACAT0790_LOCUS42171</name>
</gene>
<feature type="transmembrane region" description="Helical" evidence="1">
    <location>
        <begin position="261"/>
        <end position="280"/>
    </location>
</feature>
<evidence type="ECO:0000256" key="1">
    <source>
        <dbReference type="SAM" id="Phobius"/>
    </source>
</evidence>
<dbReference type="AlphaFoldDB" id="A0A7S1RGL9"/>
<keyword evidence="1" id="KW-1133">Transmembrane helix</keyword>
<name>A0A7S1RGL9_ALECA</name>
<dbReference type="PANTHER" id="PTHR21530:SF7">
    <property type="entry name" value="TRAB DOMAIN-CONTAINING PROTEIN"/>
    <property type="match status" value="1"/>
</dbReference>
<reference evidence="2" key="1">
    <citation type="submission" date="2021-01" db="EMBL/GenBank/DDBJ databases">
        <authorList>
            <person name="Corre E."/>
            <person name="Pelletier E."/>
            <person name="Niang G."/>
            <person name="Scheremetjew M."/>
            <person name="Finn R."/>
            <person name="Kale V."/>
            <person name="Holt S."/>
            <person name="Cochrane G."/>
            <person name="Meng A."/>
            <person name="Brown T."/>
            <person name="Cohen L."/>
        </authorList>
    </citation>
    <scope>NUCLEOTIDE SEQUENCE</scope>
    <source>
        <strain evidence="2">OF101</strain>
    </source>
</reference>
<dbReference type="InterPro" id="IPR046345">
    <property type="entry name" value="TraB_PrgY-like"/>
</dbReference>
<dbReference type="PANTHER" id="PTHR21530">
    <property type="entry name" value="PHEROMONE SHUTDOWN PROTEIN"/>
    <property type="match status" value="1"/>
</dbReference>
<organism evidence="2">
    <name type="scientific">Alexandrium catenella</name>
    <name type="common">Red tide dinoflagellate</name>
    <name type="synonym">Gonyaulax catenella</name>
    <dbReference type="NCBI Taxonomy" id="2925"/>
    <lineage>
        <taxon>Eukaryota</taxon>
        <taxon>Sar</taxon>
        <taxon>Alveolata</taxon>
        <taxon>Dinophyceae</taxon>
        <taxon>Gonyaulacales</taxon>
        <taxon>Pyrocystaceae</taxon>
        <taxon>Alexandrium</taxon>
    </lineage>
</organism>
<dbReference type="EMBL" id="HBGE01070328">
    <property type="protein sequence ID" value="CAD9165403.1"/>
    <property type="molecule type" value="Transcribed_RNA"/>
</dbReference>
<keyword evidence="1" id="KW-0472">Membrane</keyword>